<comment type="cofactor">
    <cofactor evidence="1">
        <name>Zn(2+)</name>
        <dbReference type="ChEBI" id="CHEBI:29105"/>
    </cofactor>
</comment>
<sequence>MKKTLLAGELIMKTRTGEYITAIQSGTTGPRVLIVAGVHGDEYEPMLAVMNLRKEIQEILGRGTVTLIAVANGSAYRAGTRTGSDARDLARTCPGKQNGTETEVAAFLLSNYIRECDYLIDLHTGGTLFELFPLCGYMLHPDKEILKAQRLMAAAFNLPLVWGTDARPEGRTLSVARDSGIPAIYAEYGGGNEVRDSIVDAYVKGCLGVLAHLNMLKVDVFNASNSEVVYRVEDDQPDSGFLQGKMLSAFEGIFIPRVKVGATVEEGAEWGTVFDPVKGGEHPVFAKASGLVLFVRKHPKVAVGESLGGILKIK</sequence>
<accession>W0EUY0</accession>
<evidence type="ECO:0000256" key="2">
    <source>
        <dbReference type="ARBA" id="ARBA00022723"/>
    </source>
</evidence>
<keyword evidence="2" id="KW-0479">Metal-binding</keyword>
<evidence type="ECO:0000256" key="1">
    <source>
        <dbReference type="ARBA" id="ARBA00001947"/>
    </source>
</evidence>
<keyword evidence="3" id="KW-0378">Hydrolase</keyword>
<dbReference type="KEGG" id="nso:NIASO_04230"/>
<dbReference type="HOGENOM" id="CLU_035605_0_1_10"/>
<name>W0EUY0_9BACT</name>
<dbReference type="EMBL" id="CP007035">
    <property type="protein sequence ID" value="AHF14610.1"/>
    <property type="molecule type" value="Genomic_DNA"/>
</dbReference>
<dbReference type="STRING" id="929713.NIASO_04230"/>
<dbReference type="InterPro" id="IPR053138">
    <property type="entry name" value="N-alpha-Ac-DABA_deacetylase"/>
</dbReference>
<dbReference type="Pfam" id="PF24827">
    <property type="entry name" value="AstE_AspA_cat"/>
    <property type="match status" value="1"/>
</dbReference>
<evidence type="ECO:0000313" key="7">
    <source>
        <dbReference type="Proteomes" id="UP000003586"/>
    </source>
</evidence>
<dbReference type="GO" id="GO:0016811">
    <property type="term" value="F:hydrolase activity, acting on carbon-nitrogen (but not peptide) bonds, in linear amides"/>
    <property type="evidence" value="ECO:0007669"/>
    <property type="project" value="InterPro"/>
</dbReference>
<evidence type="ECO:0000256" key="3">
    <source>
        <dbReference type="ARBA" id="ARBA00022801"/>
    </source>
</evidence>
<dbReference type="eggNOG" id="COG3608">
    <property type="taxonomic scope" value="Bacteria"/>
</dbReference>
<keyword evidence="7" id="KW-1185">Reference proteome</keyword>
<evidence type="ECO:0000259" key="5">
    <source>
        <dbReference type="Pfam" id="PF24827"/>
    </source>
</evidence>
<reference evidence="6 7" key="1">
    <citation type="submission" date="2013-12" db="EMBL/GenBank/DDBJ databases">
        <authorList>
            <consortium name="DOE Joint Genome Institute"/>
            <person name="Eisen J."/>
            <person name="Huntemann M."/>
            <person name="Han J."/>
            <person name="Chen A."/>
            <person name="Kyrpides N."/>
            <person name="Mavromatis K."/>
            <person name="Markowitz V."/>
            <person name="Palaniappan K."/>
            <person name="Ivanova N."/>
            <person name="Schaumberg A."/>
            <person name="Pati A."/>
            <person name="Liolios K."/>
            <person name="Nordberg H.P."/>
            <person name="Cantor M.N."/>
            <person name="Hua S.X."/>
            <person name="Woyke T."/>
        </authorList>
    </citation>
    <scope>NUCLEOTIDE SEQUENCE [LARGE SCALE GENOMIC DNA]</scope>
    <source>
        <strain evidence="7">DSM 19437</strain>
    </source>
</reference>
<keyword evidence="4" id="KW-0862">Zinc</keyword>
<protein>
    <submittedName>
        <fullName evidence="6">Succinylglutamate desuccinylase</fullName>
    </submittedName>
</protein>
<proteinExistence type="predicted"/>
<dbReference type="InterPro" id="IPR055438">
    <property type="entry name" value="AstE_AspA_cat"/>
</dbReference>
<dbReference type="PIRSF" id="PIRSF039012">
    <property type="entry name" value="ASP"/>
    <property type="match status" value="1"/>
</dbReference>
<gene>
    <name evidence="6" type="ORF">NIASO_04230</name>
</gene>
<dbReference type="Gene3D" id="3.40.630.10">
    <property type="entry name" value="Zn peptidases"/>
    <property type="match status" value="1"/>
</dbReference>
<dbReference type="GO" id="GO:0046872">
    <property type="term" value="F:metal ion binding"/>
    <property type="evidence" value="ECO:0007669"/>
    <property type="project" value="UniProtKB-KW"/>
</dbReference>
<feature type="domain" description="Succinylglutamate desuccinylase/Aspartoacylase catalytic" evidence="5">
    <location>
        <begin position="29"/>
        <end position="213"/>
    </location>
</feature>
<dbReference type="SUPFAM" id="SSF53187">
    <property type="entry name" value="Zn-dependent exopeptidases"/>
    <property type="match status" value="1"/>
</dbReference>
<evidence type="ECO:0000256" key="4">
    <source>
        <dbReference type="ARBA" id="ARBA00022833"/>
    </source>
</evidence>
<dbReference type="CDD" id="cd06230">
    <property type="entry name" value="M14_ASTE_ASPA_like"/>
    <property type="match status" value="1"/>
</dbReference>
<dbReference type="PANTHER" id="PTHR37326:SF1">
    <property type="entry name" value="BLL3975 PROTEIN"/>
    <property type="match status" value="1"/>
</dbReference>
<organism evidence="6 7">
    <name type="scientific">Niabella soli DSM 19437</name>
    <dbReference type="NCBI Taxonomy" id="929713"/>
    <lineage>
        <taxon>Bacteria</taxon>
        <taxon>Pseudomonadati</taxon>
        <taxon>Bacteroidota</taxon>
        <taxon>Chitinophagia</taxon>
        <taxon>Chitinophagales</taxon>
        <taxon>Chitinophagaceae</taxon>
        <taxon>Niabella</taxon>
    </lineage>
</organism>
<dbReference type="PANTHER" id="PTHR37326">
    <property type="entry name" value="BLL3975 PROTEIN"/>
    <property type="match status" value="1"/>
</dbReference>
<dbReference type="GO" id="GO:0016788">
    <property type="term" value="F:hydrolase activity, acting on ester bonds"/>
    <property type="evidence" value="ECO:0007669"/>
    <property type="project" value="InterPro"/>
</dbReference>
<dbReference type="AlphaFoldDB" id="W0EUY0"/>
<evidence type="ECO:0000313" key="6">
    <source>
        <dbReference type="EMBL" id="AHF14610.1"/>
    </source>
</evidence>
<dbReference type="Proteomes" id="UP000003586">
    <property type="component" value="Chromosome"/>
</dbReference>
<dbReference type="InterPro" id="IPR043795">
    <property type="entry name" value="N-alpha-Ac-DABA-like"/>
</dbReference>